<evidence type="ECO:0000256" key="2">
    <source>
        <dbReference type="ARBA" id="ARBA00008335"/>
    </source>
</evidence>
<feature type="region of interest" description="Disordered" evidence="6">
    <location>
        <begin position="20"/>
        <end position="49"/>
    </location>
</feature>
<dbReference type="CDD" id="cd17323">
    <property type="entry name" value="MFS_Tpo1_MDR_like"/>
    <property type="match status" value="1"/>
</dbReference>
<dbReference type="EMBL" id="KN847493">
    <property type="protein sequence ID" value="KIW18837.1"/>
    <property type="molecule type" value="Genomic_DNA"/>
</dbReference>
<feature type="transmembrane region" description="Helical" evidence="7">
    <location>
        <begin position="420"/>
        <end position="447"/>
    </location>
</feature>
<proteinExistence type="inferred from homology"/>
<comment type="similarity">
    <text evidence="2">Belongs to the major facilitator superfamily.</text>
</comment>
<dbReference type="PANTHER" id="PTHR23502">
    <property type="entry name" value="MAJOR FACILITATOR SUPERFAMILY"/>
    <property type="match status" value="1"/>
</dbReference>
<feature type="transmembrane region" description="Helical" evidence="7">
    <location>
        <begin position="117"/>
        <end position="135"/>
    </location>
</feature>
<sequence>MSERPSEYLHVCLVGQQPQHLRTEQIDSSDNTLTDRPPPPSEPPDDRVKLSIRDPKKIISFSSNDPESPYNWSRRRKAIIFVVGIVTVINSTLGSSLPSNAIDFIAEDFGITSQLQLPLPISCFLAGYVVGPTVCGPLSEHFGRKPILLGFFLFATVFSMACAVAPSWPALLIFRFLFGVGSSGPITIVGGLYADIYNDARQRGVAMAWFMVATTFGPILAPMISGFVSENTTWRWTFAVGTLFAAATIPLICIMPESYTPVLLSQKAKRLRRETGDPEIIARTDLQKKTLRHVLTVVMTRPYRMLFHEVIVMCTCAYLALAYGIFYIYFEAYPIIFRGPDSIYKWSYGLAGLAFLPIGIGSIFAAPIFLGWDSYLAKAQKRKEKWAEKEEYRRLPLACLGGPLYAVSIFWLGWSAKPGTFWLAPVASGVTFGMAFLLIFMALLNYLTDAYETFAASAQGIASTCRSILGVLLPLAGHKMFSRLGIAWACSVLGFLSLGMCLIPFAFIWFGDKIRDNSRFCKELKELKAREAAEEEERESSQTSLAARDDGMANNDEGQEDREKVYNKV</sequence>
<evidence type="ECO:0000313" key="9">
    <source>
        <dbReference type="EMBL" id="KIW18837.1"/>
    </source>
</evidence>
<protein>
    <recommendedName>
        <fullName evidence="8">Major facilitator superfamily (MFS) profile domain-containing protein</fullName>
    </recommendedName>
</protein>
<dbReference type="InterPro" id="IPR011701">
    <property type="entry name" value="MFS"/>
</dbReference>
<dbReference type="AlphaFoldDB" id="A0A0D2A1J6"/>
<gene>
    <name evidence="9" type="ORF">PV08_03126</name>
</gene>
<evidence type="ECO:0000256" key="4">
    <source>
        <dbReference type="ARBA" id="ARBA00022989"/>
    </source>
</evidence>
<evidence type="ECO:0000256" key="5">
    <source>
        <dbReference type="ARBA" id="ARBA00023136"/>
    </source>
</evidence>
<dbReference type="FunFam" id="1.20.1250.20:FF:000082">
    <property type="entry name" value="MFS multidrug transporter, putative"/>
    <property type="match status" value="1"/>
</dbReference>
<reference evidence="9 10" key="1">
    <citation type="submission" date="2015-01" db="EMBL/GenBank/DDBJ databases">
        <title>The Genome Sequence of Exophiala spinifera CBS89968.</title>
        <authorList>
            <consortium name="The Broad Institute Genomics Platform"/>
            <person name="Cuomo C."/>
            <person name="de Hoog S."/>
            <person name="Gorbushina A."/>
            <person name="Stielow B."/>
            <person name="Teixiera M."/>
            <person name="Abouelleil A."/>
            <person name="Chapman S.B."/>
            <person name="Priest M."/>
            <person name="Young S.K."/>
            <person name="Wortman J."/>
            <person name="Nusbaum C."/>
            <person name="Birren B."/>
        </authorList>
    </citation>
    <scope>NUCLEOTIDE SEQUENCE [LARGE SCALE GENOMIC DNA]</scope>
    <source>
        <strain evidence="9 10">CBS 89968</strain>
    </source>
</reference>
<dbReference type="HOGENOM" id="CLU_008455_11_2_1"/>
<feature type="transmembrane region" description="Helical" evidence="7">
    <location>
        <begin position="485"/>
        <end position="510"/>
    </location>
</feature>
<feature type="transmembrane region" description="Helical" evidence="7">
    <location>
        <begin position="234"/>
        <end position="255"/>
    </location>
</feature>
<accession>A0A0D2A1J6</accession>
<dbReference type="SUPFAM" id="SSF103473">
    <property type="entry name" value="MFS general substrate transporter"/>
    <property type="match status" value="1"/>
</dbReference>
<dbReference type="PANTHER" id="PTHR23502:SF74">
    <property type="entry name" value="MAJOR FACILITATOR SUPERFAMILY (MFS) PROFILE DOMAIN-CONTAINING PROTEIN"/>
    <property type="match status" value="1"/>
</dbReference>
<dbReference type="VEuPathDB" id="FungiDB:PV08_03126"/>
<evidence type="ECO:0000256" key="1">
    <source>
        <dbReference type="ARBA" id="ARBA00004651"/>
    </source>
</evidence>
<feature type="transmembrane region" description="Helical" evidence="7">
    <location>
        <begin position="78"/>
        <end position="97"/>
    </location>
</feature>
<feature type="transmembrane region" description="Helical" evidence="7">
    <location>
        <begin position="206"/>
        <end position="228"/>
    </location>
</feature>
<comment type="subcellular location">
    <subcellularLocation>
        <location evidence="1">Cell membrane</location>
        <topology evidence="1">Multi-pass membrane protein</topology>
    </subcellularLocation>
</comment>
<dbReference type="GO" id="GO:0005886">
    <property type="term" value="C:plasma membrane"/>
    <property type="evidence" value="ECO:0007669"/>
    <property type="project" value="UniProtKB-SubCell"/>
</dbReference>
<organism evidence="9 10">
    <name type="scientific">Exophiala spinifera</name>
    <dbReference type="NCBI Taxonomy" id="91928"/>
    <lineage>
        <taxon>Eukaryota</taxon>
        <taxon>Fungi</taxon>
        <taxon>Dikarya</taxon>
        <taxon>Ascomycota</taxon>
        <taxon>Pezizomycotina</taxon>
        <taxon>Eurotiomycetes</taxon>
        <taxon>Chaetothyriomycetidae</taxon>
        <taxon>Chaetothyriales</taxon>
        <taxon>Herpotrichiellaceae</taxon>
        <taxon>Exophiala</taxon>
    </lineage>
</organism>
<feature type="transmembrane region" description="Helical" evidence="7">
    <location>
        <begin position="172"/>
        <end position="194"/>
    </location>
</feature>
<keyword evidence="3 7" id="KW-0812">Transmembrane</keyword>
<dbReference type="GeneID" id="27330209"/>
<feature type="transmembrane region" description="Helical" evidence="7">
    <location>
        <begin position="310"/>
        <end position="330"/>
    </location>
</feature>
<keyword evidence="5 7" id="KW-0472">Membrane</keyword>
<dbReference type="InterPro" id="IPR020846">
    <property type="entry name" value="MFS_dom"/>
</dbReference>
<feature type="region of interest" description="Disordered" evidence="6">
    <location>
        <begin position="529"/>
        <end position="569"/>
    </location>
</feature>
<dbReference type="Gene3D" id="1.20.1250.20">
    <property type="entry name" value="MFS general substrate transporter like domains"/>
    <property type="match status" value="1"/>
</dbReference>
<feature type="transmembrane region" description="Helical" evidence="7">
    <location>
        <begin position="454"/>
        <end position="473"/>
    </location>
</feature>
<dbReference type="RefSeq" id="XP_016239053.1">
    <property type="nucleotide sequence ID" value="XM_016377483.1"/>
</dbReference>
<evidence type="ECO:0000259" key="8">
    <source>
        <dbReference type="PROSITE" id="PS50850"/>
    </source>
</evidence>
<evidence type="ECO:0000256" key="6">
    <source>
        <dbReference type="SAM" id="MobiDB-lite"/>
    </source>
</evidence>
<feature type="compositionally biased region" description="Polar residues" evidence="6">
    <location>
        <begin position="20"/>
        <end position="34"/>
    </location>
</feature>
<feature type="transmembrane region" description="Helical" evidence="7">
    <location>
        <begin position="147"/>
        <end position="166"/>
    </location>
</feature>
<dbReference type="Proteomes" id="UP000053328">
    <property type="component" value="Unassembled WGS sequence"/>
</dbReference>
<keyword evidence="4 7" id="KW-1133">Transmembrane helix</keyword>
<dbReference type="PROSITE" id="PS50850">
    <property type="entry name" value="MFS"/>
    <property type="match status" value="1"/>
</dbReference>
<evidence type="ECO:0000256" key="7">
    <source>
        <dbReference type="SAM" id="Phobius"/>
    </source>
</evidence>
<dbReference type="OrthoDB" id="5141738at2759"/>
<name>A0A0D2A1J6_9EURO</name>
<evidence type="ECO:0000256" key="3">
    <source>
        <dbReference type="ARBA" id="ARBA00022692"/>
    </source>
</evidence>
<feature type="transmembrane region" description="Helical" evidence="7">
    <location>
        <begin position="395"/>
        <end position="414"/>
    </location>
</feature>
<keyword evidence="10" id="KW-1185">Reference proteome</keyword>
<dbReference type="GO" id="GO:0022857">
    <property type="term" value="F:transmembrane transporter activity"/>
    <property type="evidence" value="ECO:0007669"/>
    <property type="project" value="InterPro"/>
</dbReference>
<dbReference type="InterPro" id="IPR036259">
    <property type="entry name" value="MFS_trans_sf"/>
</dbReference>
<feature type="domain" description="Major facilitator superfamily (MFS) profile" evidence="8">
    <location>
        <begin position="79"/>
        <end position="516"/>
    </location>
</feature>
<dbReference type="Pfam" id="PF07690">
    <property type="entry name" value="MFS_1"/>
    <property type="match status" value="1"/>
</dbReference>
<feature type="transmembrane region" description="Helical" evidence="7">
    <location>
        <begin position="350"/>
        <end position="375"/>
    </location>
</feature>
<evidence type="ECO:0000313" key="10">
    <source>
        <dbReference type="Proteomes" id="UP000053328"/>
    </source>
</evidence>